<evidence type="ECO:0000313" key="2">
    <source>
        <dbReference type="Proteomes" id="UP000194761"/>
    </source>
</evidence>
<accession>A0A243RTC7</accession>
<comment type="caution">
    <text evidence="1">The sequence shown here is derived from an EMBL/GenBank/DDBJ whole genome shotgun (WGS) entry which is preliminary data.</text>
</comment>
<protein>
    <submittedName>
        <fullName evidence="1">Uncharacterized protein</fullName>
    </submittedName>
</protein>
<dbReference type="EMBL" id="NGFP01000034">
    <property type="protein sequence ID" value="OUC97633.1"/>
    <property type="molecule type" value="Genomic_DNA"/>
</dbReference>
<dbReference type="Proteomes" id="UP000194761">
    <property type="component" value="Unassembled WGS sequence"/>
</dbReference>
<name>A0A243RTC7_9ACTN</name>
<proteinExistence type="predicted"/>
<reference evidence="1 2" key="1">
    <citation type="submission" date="2017-05" db="EMBL/GenBank/DDBJ databases">
        <title>Biotechnological potential of actinobacteria isolated from South African environments.</title>
        <authorList>
            <person name="Le Roes-Hill M."/>
            <person name="Prins A."/>
            <person name="Durrell K.A."/>
        </authorList>
    </citation>
    <scope>NUCLEOTIDE SEQUENCE [LARGE SCALE GENOMIC DNA]</scope>
    <source>
        <strain evidence="1">M26</strain>
    </source>
</reference>
<dbReference type="RefSeq" id="WP_086570716.1">
    <property type="nucleotide sequence ID" value="NZ_NGFP01000034.1"/>
</dbReference>
<gene>
    <name evidence="1" type="ORF">CA984_10475</name>
</gene>
<sequence>MIVLDECMSPHVAMLQRVHVRLVWQRPYPSLERARLVAWTCWCRATVYELCVGGGRAFLRRTVQLDGGSDIHETSPMPIVEARATWTALLSGSAR</sequence>
<organism evidence="1 2">
    <name type="scientific">Streptosporangium minutum</name>
    <dbReference type="NCBI Taxonomy" id="569862"/>
    <lineage>
        <taxon>Bacteria</taxon>
        <taxon>Bacillati</taxon>
        <taxon>Actinomycetota</taxon>
        <taxon>Actinomycetes</taxon>
        <taxon>Streptosporangiales</taxon>
        <taxon>Streptosporangiaceae</taxon>
        <taxon>Streptosporangium</taxon>
    </lineage>
</organism>
<keyword evidence="2" id="KW-1185">Reference proteome</keyword>
<evidence type="ECO:0000313" key="1">
    <source>
        <dbReference type="EMBL" id="OUC97633.1"/>
    </source>
</evidence>
<dbReference type="AlphaFoldDB" id="A0A243RTC7"/>